<dbReference type="Pfam" id="PF19305">
    <property type="entry name" value="MmgE_PrpD_C"/>
    <property type="match status" value="1"/>
</dbReference>
<comment type="similarity">
    <text evidence="1">Belongs to the PrpD family.</text>
</comment>
<evidence type="ECO:0000259" key="2">
    <source>
        <dbReference type="Pfam" id="PF03972"/>
    </source>
</evidence>
<accession>A0ABW4QDQ9</accession>
<evidence type="ECO:0000313" key="5">
    <source>
        <dbReference type="Proteomes" id="UP001597273"/>
    </source>
</evidence>
<gene>
    <name evidence="4" type="ORF">ACFSDB_02170</name>
</gene>
<evidence type="ECO:0000259" key="3">
    <source>
        <dbReference type="Pfam" id="PF19305"/>
    </source>
</evidence>
<sequence length="455" mass="49005">MQQVKGEKAAGLSKQLAQYSLELTYDSLPAEVVEFTKLCILDYFGSAIAGSEKVPVRMIAELAEEMGGAQQAHAVTGGKTSVLNAALVNGAASHVVELDDIHKGSIIHAATVVIPAALAIAEWKQLSGKELIAAVVAGYEVCFRIGEAVSPSHYYFWHNTATCGTFGSAAAAGKLLGLNEEQMVSALGNAGTQAAGLWEFIEDGAMTKQLHTAKASMNGVLAALLAQKGFTGPQKILEGDRGFFKAMSDAYDESRITDGLGEQNKIMENSFKIHASCRHTHHAVDLLTEIFKDRRPSIEDIESVSVESYQVALNITDDPDPQTEYAAKFSLQFCSALALLTGSAGLADFNEEVLWNEDIRALTKKVKVTTAPAIDASYPRQWGAAVEVVFKNGETIRKETDFPKGDPENAVTAEELRSKFIGMTFKYPAQKREELADAILQLETVPEIGQVMAAL</sequence>
<dbReference type="SUPFAM" id="SSF103378">
    <property type="entry name" value="2-methylcitrate dehydratase PrpD"/>
    <property type="match status" value="1"/>
</dbReference>
<evidence type="ECO:0000313" key="4">
    <source>
        <dbReference type="EMBL" id="MFD1861712.1"/>
    </source>
</evidence>
<dbReference type="Gene3D" id="3.30.1330.120">
    <property type="entry name" value="2-methylcitrate dehydratase PrpD"/>
    <property type="match status" value="1"/>
</dbReference>
<dbReference type="Pfam" id="PF03972">
    <property type="entry name" value="MmgE_PrpD_N"/>
    <property type="match status" value="1"/>
</dbReference>
<dbReference type="Proteomes" id="UP001597273">
    <property type="component" value="Unassembled WGS sequence"/>
</dbReference>
<dbReference type="EMBL" id="JBHUFW010000002">
    <property type="protein sequence ID" value="MFD1861712.1"/>
    <property type="molecule type" value="Genomic_DNA"/>
</dbReference>
<reference evidence="5" key="1">
    <citation type="journal article" date="2019" name="Int. J. Syst. Evol. Microbiol.">
        <title>The Global Catalogue of Microorganisms (GCM) 10K type strain sequencing project: providing services to taxonomists for standard genome sequencing and annotation.</title>
        <authorList>
            <consortium name="The Broad Institute Genomics Platform"/>
            <consortium name="The Broad Institute Genome Sequencing Center for Infectious Disease"/>
            <person name="Wu L."/>
            <person name="Ma J."/>
        </authorList>
    </citation>
    <scope>NUCLEOTIDE SEQUENCE [LARGE SCALE GENOMIC DNA]</scope>
    <source>
        <strain evidence="5">CGMCC 1.15475</strain>
    </source>
</reference>
<name>A0ABW4QDQ9_9BACL</name>
<organism evidence="4 5">
    <name type="scientific">Planococcus chinensis</name>
    <dbReference type="NCBI Taxonomy" id="272917"/>
    <lineage>
        <taxon>Bacteria</taxon>
        <taxon>Bacillati</taxon>
        <taxon>Bacillota</taxon>
        <taxon>Bacilli</taxon>
        <taxon>Bacillales</taxon>
        <taxon>Caryophanaceae</taxon>
        <taxon>Planococcus</taxon>
    </lineage>
</organism>
<dbReference type="RefSeq" id="WP_204891262.1">
    <property type="nucleotide sequence ID" value="NZ_JBHUFW010000002.1"/>
</dbReference>
<dbReference type="InterPro" id="IPR042183">
    <property type="entry name" value="MmgE/PrpD_sf_1"/>
</dbReference>
<proteinExistence type="inferred from homology"/>
<dbReference type="InterPro" id="IPR042188">
    <property type="entry name" value="MmgE/PrpD_sf_2"/>
</dbReference>
<dbReference type="InterPro" id="IPR045337">
    <property type="entry name" value="MmgE_PrpD_C"/>
</dbReference>
<feature type="domain" description="MmgE/PrpD C-terminal" evidence="3">
    <location>
        <begin position="274"/>
        <end position="437"/>
    </location>
</feature>
<dbReference type="PANTHER" id="PTHR16943">
    <property type="entry name" value="2-METHYLCITRATE DEHYDRATASE-RELATED"/>
    <property type="match status" value="1"/>
</dbReference>
<dbReference type="Gene3D" id="1.10.4100.10">
    <property type="entry name" value="2-methylcitrate dehydratase PrpD"/>
    <property type="match status" value="1"/>
</dbReference>
<protein>
    <submittedName>
        <fullName evidence="4">MmgE/PrpD family protein</fullName>
    </submittedName>
</protein>
<feature type="domain" description="MmgE/PrpD N-terminal" evidence="2">
    <location>
        <begin position="14"/>
        <end position="250"/>
    </location>
</feature>
<dbReference type="PANTHER" id="PTHR16943:SF8">
    <property type="entry name" value="2-METHYLCITRATE DEHYDRATASE"/>
    <property type="match status" value="1"/>
</dbReference>
<evidence type="ECO:0000256" key="1">
    <source>
        <dbReference type="ARBA" id="ARBA00006174"/>
    </source>
</evidence>
<keyword evidence="5" id="KW-1185">Reference proteome</keyword>
<dbReference type="InterPro" id="IPR036148">
    <property type="entry name" value="MmgE/PrpD_sf"/>
</dbReference>
<comment type="caution">
    <text evidence="4">The sequence shown here is derived from an EMBL/GenBank/DDBJ whole genome shotgun (WGS) entry which is preliminary data.</text>
</comment>
<dbReference type="InterPro" id="IPR005656">
    <property type="entry name" value="MmgE_PrpD"/>
</dbReference>
<dbReference type="InterPro" id="IPR045336">
    <property type="entry name" value="MmgE_PrpD_N"/>
</dbReference>